<evidence type="ECO:0000313" key="11">
    <source>
        <dbReference type="EMBL" id="OMJ14185.1"/>
    </source>
</evidence>
<accession>A0A1R1XHQ9</accession>
<keyword evidence="12" id="KW-1185">Reference proteome</keyword>
<evidence type="ECO:0000256" key="8">
    <source>
        <dbReference type="PROSITE-ProRule" id="PRU01393"/>
    </source>
</evidence>
<evidence type="ECO:0000256" key="2">
    <source>
        <dbReference type="ARBA" id="ARBA00009326"/>
    </source>
</evidence>
<evidence type="ECO:0000256" key="1">
    <source>
        <dbReference type="ARBA" id="ARBA00000707"/>
    </source>
</evidence>
<dbReference type="OrthoDB" id="427186at2759"/>
<evidence type="ECO:0000256" key="5">
    <source>
        <dbReference type="ARBA" id="ARBA00022786"/>
    </source>
</evidence>
<dbReference type="InterPro" id="IPR038765">
    <property type="entry name" value="Papain-like_cys_pep_sf"/>
</dbReference>
<comment type="similarity">
    <text evidence="2 8">Belongs to the peptidase C12 family.</text>
</comment>
<dbReference type="PANTHER" id="PTHR10589">
    <property type="entry name" value="UBIQUITIN CARBOXYL-TERMINAL HYDROLASE"/>
    <property type="match status" value="1"/>
</dbReference>
<dbReference type="EC" id="3.4.19.12" evidence="3"/>
<evidence type="ECO:0000259" key="9">
    <source>
        <dbReference type="PROSITE" id="PS52048"/>
    </source>
</evidence>
<dbReference type="PANTHER" id="PTHR10589:SF17">
    <property type="entry name" value="UBIQUITIN CARBOXYL-TERMINAL HYDROLASE"/>
    <property type="match status" value="1"/>
</dbReference>
<keyword evidence="7" id="KW-0788">Thiol protease</keyword>
<dbReference type="PROSITE" id="PS52048">
    <property type="entry name" value="UCH_DOMAIN"/>
    <property type="match status" value="1"/>
</dbReference>
<dbReference type="EMBL" id="LSSM01004757">
    <property type="protein sequence ID" value="OMJ14185.1"/>
    <property type="molecule type" value="Genomic_DNA"/>
</dbReference>
<dbReference type="EMBL" id="LSSM01005558">
    <property type="protein sequence ID" value="OMJ12411.1"/>
    <property type="molecule type" value="Genomic_DNA"/>
</dbReference>
<dbReference type="Gene3D" id="3.40.532.10">
    <property type="entry name" value="Peptidase C12, ubiquitin carboxyl-terminal hydrolase"/>
    <property type="match status" value="1"/>
</dbReference>
<dbReference type="SUPFAM" id="SSF54001">
    <property type="entry name" value="Cysteine proteinases"/>
    <property type="match status" value="1"/>
</dbReference>
<evidence type="ECO:0000256" key="6">
    <source>
        <dbReference type="ARBA" id="ARBA00022801"/>
    </source>
</evidence>
<dbReference type="Proteomes" id="UP000187429">
    <property type="component" value="Unassembled WGS sequence"/>
</dbReference>
<dbReference type="InterPro" id="IPR001578">
    <property type="entry name" value="Peptidase_C12_UCH"/>
</dbReference>
<feature type="domain" description="UCH catalytic" evidence="9">
    <location>
        <begin position="1"/>
        <end position="127"/>
    </location>
</feature>
<keyword evidence="6 11" id="KW-0378">Hydrolase</keyword>
<comment type="caution">
    <text evidence="11">The sequence shown here is derived from an EMBL/GenBank/DDBJ whole genome shotgun (WGS) entry which is preliminary data.</text>
</comment>
<dbReference type="AlphaFoldDB" id="A0A1R1XHQ9"/>
<dbReference type="GO" id="GO:0005737">
    <property type="term" value="C:cytoplasm"/>
    <property type="evidence" value="ECO:0007669"/>
    <property type="project" value="TreeGrafter"/>
</dbReference>
<sequence length="128" mass="13969">MLDNGVFKKFMEETMNEKPERRGELLEANSEFASIHTSTASSGQSEQIAADDETVDLHFVSFVIDENNNLIELDGSLKGEEGEHNGMIVHGKLKDGETLVSSAAKVIIDYINADPATDRFSVLSLGPI</sequence>
<name>A0A1R1XHQ9_9FUNG</name>
<evidence type="ECO:0000313" key="10">
    <source>
        <dbReference type="EMBL" id="OMJ12411.1"/>
    </source>
</evidence>
<reference evidence="12" key="2">
    <citation type="submission" date="2017-01" db="EMBL/GenBank/DDBJ databases">
        <authorList>
            <person name="Wang Y."/>
            <person name="White M."/>
            <person name="Kvist S."/>
            <person name="Moncalvo J.-M."/>
        </authorList>
    </citation>
    <scope>NUCLEOTIDE SEQUENCE [LARGE SCALE GENOMIC DNA]</scope>
    <source>
        <strain evidence="12">ID-206-W2</strain>
    </source>
</reference>
<dbReference type="GO" id="GO:0004843">
    <property type="term" value="F:cysteine-type deubiquitinase activity"/>
    <property type="evidence" value="ECO:0007669"/>
    <property type="project" value="UniProtKB-EC"/>
</dbReference>
<evidence type="ECO:0000256" key="7">
    <source>
        <dbReference type="ARBA" id="ARBA00022807"/>
    </source>
</evidence>
<organism evidence="11 12">
    <name type="scientific">Smittium culicis</name>
    <dbReference type="NCBI Taxonomy" id="133412"/>
    <lineage>
        <taxon>Eukaryota</taxon>
        <taxon>Fungi</taxon>
        <taxon>Fungi incertae sedis</taxon>
        <taxon>Zoopagomycota</taxon>
        <taxon>Kickxellomycotina</taxon>
        <taxon>Harpellomycetes</taxon>
        <taxon>Harpellales</taxon>
        <taxon>Legeriomycetaceae</taxon>
        <taxon>Smittium</taxon>
    </lineage>
</organism>
<dbReference type="GO" id="GO:0006511">
    <property type="term" value="P:ubiquitin-dependent protein catabolic process"/>
    <property type="evidence" value="ECO:0007669"/>
    <property type="project" value="InterPro"/>
</dbReference>
<evidence type="ECO:0000256" key="3">
    <source>
        <dbReference type="ARBA" id="ARBA00012759"/>
    </source>
</evidence>
<comment type="caution">
    <text evidence="8">Lacks conserved residue(s) required for the propagation of feature annotation.</text>
</comment>
<dbReference type="InterPro" id="IPR036959">
    <property type="entry name" value="Peptidase_C12_UCH_sf"/>
</dbReference>
<evidence type="ECO:0000256" key="4">
    <source>
        <dbReference type="ARBA" id="ARBA00022670"/>
    </source>
</evidence>
<keyword evidence="4" id="KW-0645">Protease</keyword>
<comment type="catalytic activity">
    <reaction evidence="1">
        <text>Thiol-dependent hydrolysis of ester, thioester, amide, peptide and isopeptide bonds formed by the C-terminal Gly of ubiquitin (a 76-residue protein attached to proteins as an intracellular targeting signal).</text>
        <dbReference type="EC" id="3.4.19.12"/>
    </reaction>
</comment>
<reference evidence="11" key="1">
    <citation type="submission" date="2017-01" db="EMBL/GenBank/DDBJ databases">
        <authorList>
            <person name="Mah S.A."/>
            <person name="Swanson W.J."/>
            <person name="Moy G.W."/>
            <person name="Vacquier V.D."/>
        </authorList>
    </citation>
    <scope>NUCLEOTIDE SEQUENCE [LARGE SCALE GENOMIC DNA]</scope>
    <source>
        <strain evidence="11">ID-206-W2</strain>
    </source>
</reference>
<keyword evidence="5" id="KW-0833">Ubl conjugation pathway</keyword>
<dbReference type="Pfam" id="PF01088">
    <property type="entry name" value="Peptidase_C12"/>
    <property type="match status" value="1"/>
</dbReference>
<evidence type="ECO:0000313" key="12">
    <source>
        <dbReference type="Proteomes" id="UP000187429"/>
    </source>
</evidence>
<dbReference type="GO" id="GO:0016579">
    <property type="term" value="P:protein deubiquitination"/>
    <property type="evidence" value="ECO:0007669"/>
    <property type="project" value="TreeGrafter"/>
</dbReference>
<proteinExistence type="inferred from homology"/>
<gene>
    <name evidence="11" type="ORF">AYI69_g8705</name>
    <name evidence="10" type="ORF">AYI69_g9413</name>
</gene>
<protein>
    <recommendedName>
        <fullName evidence="3">ubiquitinyl hydrolase 1</fullName>
        <ecNumber evidence="3">3.4.19.12</ecNumber>
    </recommendedName>
</protein>